<feature type="binding site" description="axial binding residue" evidence="6">
    <location>
        <position position="81"/>
    </location>
    <ligand>
        <name>chlorophyll b</name>
        <dbReference type="ChEBI" id="CHEBI:61721"/>
        <label>1</label>
    </ligand>
    <ligandPart>
        <name>Mg</name>
        <dbReference type="ChEBI" id="CHEBI:25107"/>
    </ligandPart>
</feature>
<gene>
    <name evidence="8" type="ORF">D9Q98_008434</name>
</gene>
<evidence type="ECO:0000256" key="7">
    <source>
        <dbReference type="RuleBase" id="RU363080"/>
    </source>
</evidence>
<sequence length="217" mass="23416">MAASISSFVGTRVQARCIARRAARGSVAVQAAARPLWLPGIDAPKHLKGELAGDFGFDPLGLGVDSDRLKWYAEGEKTNGRWAMAAVAGILFTDLIGKTKWFEAGSEEYWMPNGPLLAIEFLVIGFLELKRFQGWKETGTSGFLNAFPFDPAGMNSPTMATKEIKNGRLAMVAFIGFAVQALVTRQGPIEALQSHLSSPFENNFIGSILNLPAVIGK</sequence>
<feature type="binding site" evidence="6">
    <location>
        <position position="180"/>
    </location>
    <ligand>
        <name>chlorophyll a</name>
        <dbReference type="ChEBI" id="CHEBI:58416"/>
        <label>1</label>
    </ligand>
</feature>
<comment type="subcellular location">
    <subcellularLocation>
        <location evidence="7">Plastid</location>
        <location evidence="7">Chloroplast thylakoid membrane</location>
    </subcellularLocation>
</comment>
<evidence type="ECO:0000256" key="3">
    <source>
        <dbReference type="ARBA" id="ARBA00022531"/>
    </source>
</evidence>
<dbReference type="AlphaFoldDB" id="A0A9D4TGQ1"/>
<reference evidence="8" key="1">
    <citation type="journal article" date="2019" name="Plant J.">
        <title>Chlorella vulgaris genome assembly and annotation reveals the molecular basis for metabolic acclimation to high light conditions.</title>
        <authorList>
            <person name="Cecchin M."/>
            <person name="Marcolungo L."/>
            <person name="Rossato M."/>
            <person name="Girolomoni L."/>
            <person name="Cosentino E."/>
            <person name="Cuine S."/>
            <person name="Li-Beisson Y."/>
            <person name="Delledonne M."/>
            <person name="Ballottari M."/>
        </authorList>
    </citation>
    <scope>NUCLEOTIDE SEQUENCE</scope>
    <source>
        <strain evidence="8">211/11P</strain>
    </source>
</reference>
<dbReference type="PANTHER" id="PTHR21649">
    <property type="entry name" value="CHLOROPHYLL A/B BINDING PROTEIN"/>
    <property type="match status" value="1"/>
</dbReference>
<feature type="binding site" evidence="6">
    <location>
        <position position="162"/>
    </location>
    <ligand>
        <name>chlorophyll a</name>
        <dbReference type="ChEBI" id="CHEBI:58416"/>
        <label>1</label>
    </ligand>
</feature>
<accession>A0A9D4TGQ1</accession>
<keyword evidence="7" id="KW-0793">Thylakoid</keyword>
<name>A0A9D4TGQ1_CHLVU</name>
<keyword evidence="4 7" id="KW-0934">Plastid</keyword>
<keyword evidence="3 7" id="KW-0602">Photosynthesis</keyword>
<keyword evidence="1 6" id="KW-0148">Chlorophyll</keyword>
<evidence type="ECO:0000256" key="1">
    <source>
        <dbReference type="ARBA" id="ARBA00022494"/>
    </source>
</evidence>
<comment type="function">
    <text evidence="7">The light-harvesting complex (LHC) functions as a light receptor, it captures and delivers excitation energy to photosystems with which it is closely associated.</text>
</comment>
<dbReference type="GO" id="GO:0016168">
    <property type="term" value="F:chlorophyll binding"/>
    <property type="evidence" value="ECO:0007669"/>
    <property type="project" value="UniProtKB-KW"/>
</dbReference>
<dbReference type="Proteomes" id="UP001055712">
    <property type="component" value="Unassembled WGS sequence"/>
</dbReference>
<feature type="binding site" evidence="6">
    <location>
        <position position="163"/>
    </location>
    <ligand>
        <name>chlorophyll a</name>
        <dbReference type="ChEBI" id="CHEBI:58416"/>
        <label>1</label>
    </ligand>
</feature>
<evidence type="ECO:0000256" key="2">
    <source>
        <dbReference type="ARBA" id="ARBA00022528"/>
    </source>
</evidence>
<evidence type="ECO:0000313" key="8">
    <source>
        <dbReference type="EMBL" id="KAI3425056.1"/>
    </source>
</evidence>
<feature type="binding site" description="axial binding residue" evidence="6">
    <location>
        <position position="137"/>
    </location>
    <ligand>
        <name>chlorophyll b</name>
        <dbReference type="ChEBI" id="CHEBI:61721"/>
        <label>1</label>
    </ligand>
    <ligandPart>
        <name>Mg</name>
        <dbReference type="ChEBI" id="CHEBI:25107"/>
    </ligandPart>
</feature>
<feature type="binding site" evidence="6">
    <location>
        <position position="168"/>
    </location>
    <ligand>
        <name>chlorophyll b</name>
        <dbReference type="ChEBI" id="CHEBI:61721"/>
        <label>4</label>
    </ligand>
</feature>
<dbReference type="EMBL" id="SIDB01000012">
    <property type="protein sequence ID" value="KAI3425056.1"/>
    <property type="molecule type" value="Genomic_DNA"/>
</dbReference>
<evidence type="ECO:0000313" key="9">
    <source>
        <dbReference type="Proteomes" id="UP001055712"/>
    </source>
</evidence>
<dbReference type="GO" id="GO:0009523">
    <property type="term" value="C:photosystem II"/>
    <property type="evidence" value="ECO:0007669"/>
    <property type="project" value="UniProtKB-KW"/>
</dbReference>
<dbReference type="SUPFAM" id="SSF103511">
    <property type="entry name" value="Chlorophyll a-b binding protein"/>
    <property type="match status" value="1"/>
</dbReference>
<evidence type="ECO:0000256" key="4">
    <source>
        <dbReference type="ARBA" id="ARBA00022640"/>
    </source>
</evidence>
<dbReference type="GO" id="GO:0009765">
    <property type="term" value="P:photosynthesis, light harvesting"/>
    <property type="evidence" value="ECO:0007669"/>
    <property type="project" value="InterPro"/>
</dbReference>
<keyword evidence="5 7" id="KW-0157">Chromophore</keyword>
<dbReference type="Gene3D" id="1.10.3460.10">
    <property type="entry name" value="Chlorophyll a/b binding protein domain"/>
    <property type="match status" value="1"/>
</dbReference>
<proteinExistence type="inferred from homology"/>
<feature type="binding site" evidence="6">
    <location>
        <position position="76"/>
    </location>
    <ligand>
        <name>chlorophyll a</name>
        <dbReference type="ChEBI" id="CHEBI:58416"/>
        <label>1</label>
    </ligand>
</feature>
<organism evidence="8 9">
    <name type="scientific">Chlorella vulgaris</name>
    <name type="common">Green alga</name>
    <dbReference type="NCBI Taxonomy" id="3077"/>
    <lineage>
        <taxon>Eukaryota</taxon>
        <taxon>Viridiplantae</taxon>
        <taxon>Chlorophyta</taxon>
        <taxon>core chlorophytes</taxon>
        <taxon>Trebouxiophyceae</taxon>
        <taxon>Chlorellales</taxon>
        <taxon>Chlorellaceae</taxon>
        <taxon>Chlorella clade</taxon>
        <taxon>Chlorella</taxon>
    </lineage>
</organism>
<evidence type="ECO:0000256" key="6">
    <source>
        <dbReference type="PIRSR" id="PIRSR601344-1"/>
    </source>
</evidence>
<reference evidence="8" key="2">
    <citation type="submission" date="2020-11" db="EMBL/GenBank/DDBJ databases">
        <authorList>
            <person name="Cecchin M."/>
            <person name="Marcolungo L."/>
            <person name="Rossato M."/>
            <person name="Girolomoni L."/>
            <person name="Cosentino E."/>
            <person name="Cuine S."/>
            <person name="Li-Beisson Y."/>
            <person name="Delledonne M."/>
            <person name="Ballottari M."/>
        </authorList>
    </citation>
    <scope>NUCLEOTIDE SEQUENCE</scope>
    <source>
        <strain evidence="8">211/11P</strain>
        <tissue evidence="8">Whole cell</tissue>
    </source>
</reference>
<feature type="binding site" evidence="6">
    <location>
        <position position="166"/>
    </location>
    <ligand>
        <name>chlorophyll a</name>
        <dbReference type="ChEBI" id="CHEBI:58416"/>
        <label>1</label>
    </ligand>
</feature>
<keyword evidence="7" id="KW-0604">Photosystem II</keyword>
<dbReference type="InterPro" id="IPR022796">
    <property type="entry name" value="Chloroa_b-bind"/>
</dbReference>
<dbReference type="GO" id="GO:0009522">
    <property type="term" value="C:photosystem I"/>
    <property type="evidence" value="ECO:0007669"/>
    <property type="project" value="UniProtKB-KW"/>
</dbReference>
<dbReference type="GO" id="GO:0009535">
    <property type="term" value="C:chloroplast thylakoid membrane"/>
    <property type="evidence" value="ECO:0007669"/>
    <property type="project" value="UniProtKB-SubCell"/>
</dbReference>
<keyword evidence="2 7" id="KW-0150">Chloroplast</keyword>
<comment type="caution">
    <text evidence="8">The sequence shown here is derived from an EMBL/GenBank/DDBJ whole genome shotgun (WGS) entry which is preliminary data.</text>
</comment>
<dbReference type="OrthoDB" id="423598at2759"/>
<keyword evidence="7" id="KW-0603">Photosystem I</keyword>
<comment type="similarity">
    <text evidence="7">Belongs to the light-harvesting chlorophyll a/b-binding (LHC) protein family.</text>
</comment>
<evidence type="ECO:0000256" key="5">
    <source>
        <dbReference type="ARBA" id="ARBA00022991"/>
    </source>
</evidence>
<feature type="binding site" evidence="6">
    <location>
        <position position="195"/>
    </location>
    <ligand>
        <name>chlorophyll a</name>
        <dbReference type="ChEBI" id="CHEBI:58416"/>
        <label>1</label>
    </ligand>
</feature>
<dbReference type="Pfam" id="PF00504">
    <property type="entry name" value="Chloroa_b-bind"/>
    <property type="match status" value="1"/>
</dbReference>
<keyword evidence="9" id="KW-1185">Reference proteome</keyword>
<protein>
    <recommendedName>
        <fullName evidence="7">Chlorophyll a-b binding protein, chloroplastic</fullName>
    </recommendedName>
</protein>
<dbReference type="InterPro" id="IPR001344">
    <property type="entry name" value="Chloro_AB-bd_pln"/>
</dbReference>